<feature type="signal peptide" evidence="1">
    <location>
        <begin position="1"/>
        <end position="20"/>
    </location>
</feature>
<accession>A0A7S3QBR3</accession>
<reference evidence="2" key="1">
    <citation type="submission" date="2021-01" db="EMBL/GenBank/DDBJ databases">
        <authorList>
            <person name="Corre E."/>
            <person name="Pelletier E."/>
            <person name="Niang G."/>
            <person name="Scheremetjew M."/>
            <person name="Finn R."/>
            <person name="Kale V."/>
            <person name="Holt S."/>
            <person name="Cochrane G."/>
            <person name="Meng A."/>
            <person name="Brown T."/>
            <person name="Cohen L."/>
        </authorList>
    </citation>
    <scope>NUCLEOTIDE SEQUENCE</scope>
    <source>
        <strain evidence="2">MM31A-1</strain>
    </source>
</reference>
<name>A0A7S3QBR3_9STRA</name>
<protein>
    <submittedName>
        <fullName evidence="2">Uncharacterized protein</fullName>
    </submittedName>
</protein>
<dbReference type="EMBL" id="HBIO01022512">
    <property type="protein sequence ID" value="CAE0472455.1"/>
    <property type="molecule type" value="Transcribed_RNA"/>
</dbReference>
<proteinExistence type="predicted"/>
<dbReference type="AlphaFoldDB" id="A0A7S3QBR3"/>
<sequence>MASLGIKIAFTMLMLSPVSSFAAFGTIAPFRASHGIAPFQHANSPTSASAFHRSQLFAATSETDGGNSSSNSNSKSKGMTTLHFKGESVFRSDPLPYECIEDITKFLENEKEVIHNILLNGYPGGKNKVVPVDIHLDDRTVTDAWKKQCLAVGGEFRVDVDVDVDVENENNGIGEQKQETNGNDDTIVYQVNGGGFNMGGLSLKIEMLIGATTTTTTNTMQNENENSPETLSSSPEYQLVFIRDKRVAEVPRLLVWAYNKLTGGSSGKDEAESAITSMTRFYPVVDTEKKEVVFTSKSFLDIAVKFPSLLLKILPVSKEKAEEEGSASIMKTLVKDTEPTIPVLMECYREYLSKNENENAYAGTK</sequence>
<evidence type="ECO:0000256" key="1">
    <source>
        <dbReference type="SAM" id="SignalP"/>
    </source>
</evidence>
<organism evidence="2">
    <name type="scientific">Chaetoceros debilis</name>
    <dbReference type="NCBI Taxonomy" id="122233"/>
    <lineage>
        <taxon>Eukaryota</taxon>
        <taxon>Sar</taxon>
        <taxon>Stramenopiles</taxon>
        <taxon>Ochrophyta</taxon>
        <taxon>Bacillariophyta</taxon>
        <taxon>Coscinodiscophyceae</taxon>
        <taxon>Chaetocerotophycidae</taxon>
        <taxon>Chaetocerotales</taxon>
        <taxon>Chaetocerotaceae</taxon>
        <taxon>Chaetoceros</taxon>
    </lineage>
</organism>
<gene>
    <name evidence="2" type="ORF">CDEB00056_LOCUS17308</name>
</gene>
<evidence type="ECO:0000313" key="2">
    <source>
        <dbReference type="EMBL" id="CAE0472455.1"/>
    </source>
</evidence>
<keyword evidence="1" id="KW-0732">Signal</keyword>
<feature type="chain" id="PRO_5030756084" evidence="1">
    <location>
        <begin position="21"/>
        <end position="365"/>
    </location>
</feature>